<evidence type="ECO:0000256" key="1">
    <source>
        <dbReference type="SAM" id="Phobius"/>
    </source>
</evidence>
<keyword evidence="3" id="KW-1185">Reference proteome</keyword>
<proteinExistence type="predicted"/>
<dbReference type="EMBL" id="CP001089">
    <property type="protein sequence ID" value="ACD94422.1"/>
    <property type="molecule type" value="Genomic_DNA"/>
</dbReference>
<dbReference type="eggNOG" id="COG3063">
    <property type="taxonomic scope" value="Bacteria"/>
</dbReference>
<dbReference type="AlphaFoldDB" id="B3E408"/>
<dbReference type="HOGENOM" id="CLU_1150566_0_0_7"/>
<keyword evidence="1" id="KW-0472">Membrane</keyword>
<sequence length="245" mass="28372">MYSILICAALGVIVLLVAMLGFKLAWWGALLIGLVVFSLAFFFLSRYISKQLMTILEQAGKDLQGQRFEKAIREMKEALRFGSWQLYVTDQINSQIGMAYYIRRDFSNAFPYLEKSFFKNWVAMGMLAICYMKRQKRDKMEKTFEKAVQWNGKESLLWNLYAYCLAEECGDKSKAIAVLEKGLKKMPGDSAITENLENLQAGRKVKMRSFGDPWYQFHLESLGQLQKHQMAAMGGRMQKRMTVRR</sequence>
<organism evidence="2 3">
    <name type="scientific">Trichlorobacter lovleyi (strain ATCC BAA-1151 / DSM 17278 / SZ)</name>
    <name type="common">Geobacter lovleyi</name>
    <dbReference type="NCBI Taxonomy" id="398767"/>
    <lineage>
        <taxon>Bacteria</taxon>
        <taxon>Pseudomonadati</taxon>
        <taxon>Thermodesulfobacteriota</taxon>
        <taxon>Desulfuromonadia</taxon>
        <taxon>Geobacterales</taxon>
        <taxon>Geobacteraceae</taxon>
        <taxon>Trichlorobacter</taxon>
    </lineage>
</organism>
<accession>B3E408</accession>
<dbReference type="InterPro" id="IPR019734">
    <property type="entry name" value="TPR_rpt"/>
</dbReference>
<evidence type="ECO:0008006" key="4">
    <source>
        <dbReference type="Google" id="ProtNLM"/>
    </source>
</evidence>
<dbReference type="OrthoDB" id="9787150at2"/>
<feature type="transmembrane region" description="Helical" evidence="1">
    <location>
        <begin position="29"/>
        <end position="48"/>
    </location>
</feature>
<keyword evidence="1" id="KW-1133">Transmembrane helix</keyword>
<dbReference type="Proteomes" id="UP000002420">
    <property type="component" value="Chromosome"/>
</dbReference>
<keyword evidence="1" id="KW-0812">Transmembrane</keyword>
<reference evidence="2 3" key="1">
    <citation type="submission" date="2008-05" db="EMBL/GenBank/DDBJ databases">
        <title>Complete sequence of chromosome of Geobacter lovleyi SZ.</title>
        <authorList>
            <consortium name="US DOE Joint Genome Institute"/>
            <person name="Lucas S."/>
            <person name="Copeland A."/>
            <person name="Lapidus A."/>
            <person name="Glavina del Rio T."/>
            <person name="Dalin E."/>
            <person name="Tice H."/>
            <person name="Bruce D."/>
            <person name="Goodwin L."/>
            <person name="Pitluck S."/>
            <person name="Chertkov O."/>
            <person name="Meincke L."/>
            <person name="Brettin T."/>
            <person name="Detter J.C."/>
            <person name="Han C."/>
            <person name="Tapia R."/>
            <person name="Kuske C.R."/>
            <person name="Schmutz J."/>
            <person name="Larimer F."/>
            <person name="Land M."/>
            <person name="Hauser L."/>
            <person name="Kyrpides N."/>
            <person name="Mikhailova N."/>
            <person name="Sung Y."/>
            <person name="Fletcher K.E."/>
            <person name="Ritalahti K.M."/>
            <person name="Loeffler F.E."/>
            <person name="Richardson P."/>
        </authorList>
    </citation>
    <scope>NUCLEOTIDE SEQUENCE [LARGE SCALE GENOMIC DNA]</scope>
    <source>
        <strain evidence="3">ATCC BAA-1151 / DSM 17278 / SZ</strain>
    </source>
</reference>
<name>B3E408_TRIL1</name>
<dbReference type="SUPFAM" id="SSF48452">
    <property type="entry name" value="TPR-like"/>
    <property type="match status" value="1"/>
</dbReference>
<dbReference type="STRING" id="398767.Glov_0696"/>
<dbReference type="Gene3D" id="1.25.40.10">
    <property type="entry name" value="Tetratricopeptide repeat domain"/>
    <property type="match status" value="1"/>
</dbReference>
<evidence type="ECO:0000313" key="2">
    <source>
        <dbReference type="EMBL" id="ACD94422.1"/>
    </source>
</evidence>
<dbReference type="Pfam" id="PF13181">
    <property type="entry name" value="TPR_8"/>
    <property type="match status" value="1"/>
</dbReference>
<dbReference type="InterPro" id="IPR011990">
    <property type="entry name" value="TPR-like_helical_dom_sf"/>
</dbReference>
<dbReference type="KEGG" id="glo:Glov_0696"/>
<dbReference type="RefSeq" id="WP_012468778.1">
    <property type="nucleotide sequence ID" value="NC_010814.1"/>
</dbReference>
<gene>
    <name evidence="2" type="ordered locus">Glov_0696</name>
</gene>
<protein>
    <recommendedName>
        <fullName evidence="4">Tetratricopeptide repeat protein</fullName>
    </recommendedName>
</protein>
<evidence type="ECO:0000313" key="3">
    <source>
        <dbReference type="Proteomes" id="UP000002420"/>
    </source>
</evidence>